<evidence type="ECO:0000259" key="2">
    <source>
        <dbReference type="Pfam" id="PF07000"/>
    </source>
</evidence>
<dbReference type="PANTHER" id="PTHR13379:SF0">
    <property type="entry name" value="UPF0415 PROTEIN C7ORF25"/>
    <property type="match status" value="1"/>
</dbReference>
<dbReference type="Proteomes" id="UP000038010">
    <property type="component" value="Unassembled WGS sequence"/>
</dbReference>
<dbReference type="GeneID" id="28730931"/>
<dbReference type="PANTHER" id="PTHR13379">
    <property type="entry name" value="UNCHARACTERIZED DUF1308"/>
    <property type="match status" value="1"/>
</dbReference>
<dbReference type="Pfam" id="PF07000">
    <property type="entry name" value="DUF1308"/>
    <property type="match status" value="1"/>
</dbReference>
<dbReference type="EMBL" id="LFJN01000020">
    <property type="protein sequence ID" value="KPI38053.1"/>
    <property type="molecule type" value="Genomic_DNA"/>
</dbReference>
<feature type="region of interest" description="Disordered" evidence="1">
    <location>
        <begin position="141"/>
        <end position="168"/>
    </location>
</feature>
<gene>
    <name evidence="3" type="ORF">AB675_1029</name>
</gene>
<dbReference type="InterPro" id="IPR010733">
    <property type="entry name" value="DUF1308"/>
</dbReference>
<evidence type="ECO:0000313" key="4">
    <source>
        <dbReference type="Proteomes" id="UP000038010"/>
    </source>
</evidence>
<evidence type="ECO:0000256" key="1">
    <source>
        <dbReference type="SAM" id="MobiDB-lite"/>
    </source>
</evidence>
<dbReference type="VEuPathDB" id="FungiDB:AB675_1029"/>
<accession>A0A0N1H633</accession>
<dbReference type="OrthoDB" id="441890at2759"/>
<reference evidence="3 4" key="1">
    <citation type="submission" date="2015-06" db="EMBL/GenBank/DDBJ databases">
        <title>Draft genome of the ant-associated black yeast Phialophora attae CBS 131958.</title>
        <authorList>
            <person name="Moreno L.F."/>
            <person name="Stielow B.J."/>
            <person name="de Hoog S."/>
            <person name="Vicente V.A."/>
            <person name="Weiss V.A."/>
            <person name="de Vries M."/>
            <person name="Cruz L.M."/>
            <person name="Souza E.M."/>
        </authorList>
    </citation>
    <scope>NUCLEOTIDE SEQUENCE [LARGE SCALE GENOMIC DNA]</scope>
    <source>
        <strain evidence="3 4">CBS 131958</strain>
    </source>
</reference>
<feature type="domain" description="DUF1308" evidence="2">
    <location>
        <begin position="313"/>
        <end position="379"/>
    </location>
</feature>
<protein>
    <recommendedName>
        <fullName evidence="2">DUF1308 domain-containing protein</fullName>
    </recommendedName>
</protein>
<name>A0A0N1H633_9EURO</name>
<organism evidence="3 4">
    <name type="scientific">Cyphellophora attinorum</name>
    <dbReference type="NCBI Taxonomy" id="1664694"/>
    <lineage>
        <taxon>Eukaryota</taxon>
        <taxon>Fungi</taxon>
        <taxon>Dikarya</taxon>
        <taxon>Ascomycota</taxon>
        <taxon>Pezizomycotina</taxon>
        <taxon>Eurotiomycetes</taxon>
        <taxon>Chaetothyriomycetidae</taxon>
        <taxon>Chaetothyriales</taxon>
        <taxon>Cyphellophoraceae</taxon>
        <taxon>Cyphellophora</taxon>
    </lineage>
</organism>
<dbReference type="STRING" id="1664694.A0A0N1H633"/>
<proteinExistence type="predicted"/>
<dbReference type="RefSeq" id="XP_017998016.1">
    <property type="nucleotide sequence ID" value="XM_018139061.1"/>
</dbReference>
<feature type="region of interest" description="Disordered" evidence="1">
    <location>
        <begin position="386"/>
        <end position="406"/>
    </location>
</feature>
<evidence type="ECO:0000313" key="3">
    <source>
        <dbReference type="EMBL" id="KPI38053.1"/>
    </source>
</evidence>
<comment type="caution">
    <text evidence="3">The sequence shown here is derived from an EMBL/GenBank/DDBJ whole genome shotgun (WGS) entry which is preliminary data.</text>
</comment>
<dbReference type="AlphaFoldDB" id="A0A0N1H633"/>
<sequence>MSLHKLHQQALLLQEELKVFQQYLTAKNHSMMLIFQISGKDDNDEGSEQVAPTQHAQLLRNTNLRHYQLWWSAAKHCRGIRALGKRIPVIKGRIGFRHRKPGEEVQIDIVADDGQTWIKISSVTEKRLIFEMAKQGWEEYGGVSTDDESDTSSTSATQGHTANASAEVPKMKLLRTAEALQSASAYVRARYRHPRVHIILPNISDDPHPSVAALLEDIRNTGTTVTTGDPFAPGAQRPPEASSTIFAPNFYTDVPGKQSLCLALTPARLAQMSPSPAHKPPLTTILNIDTSILLGLLSDQCHYKPSTITSVHTSTYHAALQYLHRQMTREEARPLLPNTLYPLLAGHELVCTSAAADRAREIVQTMGTESERQRVEILLGMRRSSSMSPLRRSRAGSDDDAAAAEETRESLQARWKSLSSYPLPIKGLQFPIKEVDVDLKALLEENLEVDHPNNAASASESPCQGGLCDEQSPVCKSGSASDSSHLSVLSSSPESARPCPAFPRTIAQRLHIHYSQAIGKALESFSDLNASVLFYSWAHNIVTITSNGLAVRAIEKSLDTVMDAMEAEGLAVGRDVPMPMFYLIGDSRSLVGKEKPGQGAQRPPQPGN</sequence>
<keyword evidence="4" id="KW-1185">Reference proteome</keyword>
<feature type="region of interest" description="Disordered" evidence="1">
    <location>
        <begin position="453"/>
        <end position="474"/>
    </location>
</feature>